<reference evidence="2 5" key="1">
    <citation type="submission" date="2016-01" db="EMBL/GenBank/DDBJ databases">
        <authorList>
            <person name="Mitreva M."/>
            <person name="Pepin K.H."/>
            <person name="Mihindukulasuriya K.A."/>
            <person name="Fulton R."/>
            <person name="Fronick C."/>
            <person name="O'Laughlin M."/>
            <person name="Miner T."/>
            <person name="Herter B."/>
            <person name="Rosa B.A."/>
            <person name="Cordes M."/>
            <person name="Tomlinson C."/>
            <person name="Wollam A."/>
            <person name="Palsikar V.B."/>
            <person name="Mardis E.R."/>
            <person name="Wilson R.K."/>
        </authorList>
    </citation>
    <scope>NUCLEOTIDE SEQUENCE [LARGE SCALE GENOMIC DNA]</scope>
    <source>
        <strain evidence="2 5">DNF00696</strain>
    </source>
</reference>
<dbReference type="RefSeq" id="WP_022865235.1">
    <property type="nucleotide sequence ID" value="NZ_CAUPGC010000009.1"/>
</dbReference>
<accession>A0AAJ1EV43</accession>
<reference evidence="3" key="3">
    <citation type="submission" date="2022-01" db="EMBL/GenBank/DDBJ databases">
        <title>Collection of gut derived symbiotic bacterial strains cultured from healthy donors.</title>
        <authorList>
            <person name="Lin H."/>
            <person name="Kohout C."/>
            <person name="Waligurski E."/>
            <person name="Pamer E.G."/>
        </authorList>
    </citation>
    <scope>NUCLEOTIDE SEQUENCE</scope>
    <source>
        <strain evidence="3">DFI.7.46</strain>
    </source>
</reference>
<dbReference type="Proteomes" id="UP000070572">
    <property type="component" value="Unassembled WGS sequence"/>
</dbReference>
<evidence type="ECO:0000313" key="7">
    <source>
        <dbReference type="Proteomes" id="UP001200537"/>
    </source>
</evidence>
<name>A0AAJ1EV43_9ACTO</name>
<dbReference type="InterPro" id="IPR025182">
    <property type="entry name" value="RNApol-bd_RbpA"/>
</dbReference>
<gene>
    <name evidence="1" type="primary">rbpA</name>
    <name evidence="4" type="ORF">CJ240_04560</name>
    <name evidence="2" type="ORF">HMPREF1862_01411</name>
    <name evidence="3" type="ORF">L0M99_04095</name>
</gene>
<comment type="cofactor">
    <cofactor evidence="1">
        <name>Zn(2+)</name>
        <dbReference type="ChEBI" id="CHEBI:29105"/>
    </cofactor>
    <text evidence="1">Bind 1 Zn(2+) per subunit.</text>
</comment>
<feature type="binding site" evidence="1">
    <location>
        <position position="56"/>
    </location>
    <ligand>
        <name>Zn(2+)</name>
        <dbReference type="ChEBI" id="CHEBI:29105"/>
    </ligand>
</feature>
<dbReference type="EMBL" id="LSDN01000018">
    <property type="protein sequence ID" value="KXB80187.1"/>
    <property type="molecule type" value="Genomic_DNA"/>
</dbReference>
<keyword evidence="6" id="KW-1185">Reference proteome</keyword>
<comment type="similarity">
    <text evidence="1">Belongs to the RNA polymerase-binding protein RbpA family.</text>
</comment>
<dbReference type="GO" id="GO:0001000">
    <property type="term" value="F:bacterial-type RNA polymerase core enzyme binding"/>
    <property type="evidence" value="ECO:0007669"/>
    <property type="project" value="UniProtKB-UniRule"/>
</dbReference>
<feature type="binding site" evidence="1">
    <location>
        <position position="58"/>
    </location>
    <ligand>
        <name>Zn(2+)</name>
        <dbReference type="ChEBI" id="CHEBI:29105"/>
    </ligand>
</feature>
<dbReference type="AlphaFoldDB" id="A0AAJ1EV43"/>
<evidence type="ECO:0000313" key="2">
    <source>
        <dbReference type="EMBL" id="KXB80187.1"/>
    </source>
</evidence>
<evidence type="ECO:0000313" key="6">
    <source>
        <dbReference type="Proteomes" id="UP000243201"/>
    </source>
</evidence>
<evidence type="ECO:0000256" key="1">
    <source>
        <dbReference type="HAMAP-Rule" id="MF_01483"/>
    </source>
</evidence>
<dbReference type="GeneID" id="78352909"/>
<keyword evidence="1" id="KW-0479">Metal-binding</keyword>
<dbReference type="EMBL" id="PNGC01000001">
    <property type="protein sequence ID" value="PMB90972.1"/>
    <property type="molecule type" value="Genomic_DNA"/>
</dbReference>
<dbReference type="GO" id="GO:0008270">
    <property type="term" value="F:zinc ion binding"/>
    <property type="evidence" value="ECO:0007669"/>
    <property type="project" value="UniProtKB-UniRule"/>
</dbReference>
<feature type="binding site" evidence="1">
    <location>
        <position position="38"/>
    </location>
    <ligand>
        <name>Zn(2+)</name>
        <dbReference type="ChEBI" id="CHEBI:29105"/>
    </ligand>
</feature>
<dbReference type="HAMAP" id="MF_01483">
    <property type="entry name" value="RbpA"/>
    <property type="match status" value="1"/>
</dbReference>
<dbReference type="Gene3D" id="2.20.28.270">
    <property type="entry name" value="RNA polymerase-binding protein A"/>
    <property type="match status" value="1"/>
</dbReference>
<evidence type="ECO:0000313" key="4">
    <source>
        <dbReference type="EMBL" id="PMB90972.1"/>
    </source>
</evidence>
<protein>
    <recommendedName>
        <fullName evidence="1">RNA polymerase-binding protein RbpA</fullName>
    </recommendedName>
</protein>
<evidence type="ECO:0000313" key="5">
    <source>
        <dbReference type="Proteomes" id="UP000070572"/>
    </source>
</evidence>
<keyword evidence="1" id="KW-0862">Zinc</keyword>
<reference evidence="4 6" key="2">
    <citation type="submission" date="2017-09" db="EMBL/GenBank/DDBJ databases">
        <title>Bacterial strain isolated from the female urinary microbiota.</title>
        <authorList>
            <person name="Thomas-White K."/>
            <person name="Kumar N."/>
            <person name="Forster S."/>
            <person name="Putonti C."/>
            <person name="Lawley T."/>
            <person name="Wolfe A.J."/>
        </authorList>
    </citation>
    <scope>NUCLEOTIDE SEQUENCE [LARGE SCALE GENOMIC DNA]</scope>
    <source>
        <strain evidence="4 6">UMB0744</strain>
    </source>
</reference>
<dbReference type="Pfam" id="PF13397">
    <property type="entry name" value="RbpA"/>
    <property type="match status" value="1"/>
</dbReference>
<keyword evidence="1" id="KW-0804">Transcription</keyword>
<comment type="function">
    <text evidence="1">Binds to RNA polymerase (RNAP), stimulating transcription from principal, but not alternative sigma factor promoters.</text>
</comment>
<evidence type="ECO:0000313" key="3">
    <source>
        <dbReference type="EMBL" id="MCG4617677.1"/>
    </source>
</evidence>
<keyword evidence="1" id="KW-0805">Transcription regulation</keyword>
<feature type="binding site" evidence="1">
    <location>
        <position position="34"/>
    </location>
    <ligand>
        <name>Zn(2+)</name>
        <dbReference type="ChEBI" id="CHEBI:29105"/>
    </ligand>
</feature>
<dbReference type="EMBL" id="JAKNHJ010000006">
    <property type="protein sequence ID" value="MCG4617677.1"/>
    <property type="molecule type" value="Genomic_DNA"/>
</dbReference>
<dbReference type="InterPro" id="IPR038638">
    <property type="entry name" value="RbpA_sf"/>
</dbReference>
<comment type="caution">
    <text evidence="3">The sequence shown here is derived from an EMBL/GenBank/DDBJ whole genome shotgun (WGS) entry which is preliminary data.</text>
</comment>
<comment type="subunit">
    <text evidence="1">Forms a complex with the RNAP catalytic core and with free principal sigma factors.</text>
</comment>
<sequence length="120" mass="13821">MAERALRGTSIGSKSLETEDGVVFAERRESLYICPNGHRFHMTFAAEVAAPAEWECKCGETGELQYEEPAEEEDSKPLRPQRTHWDMLMERRSEEELQQLLKEQLEVLHSGALMDGVHYR</sequence>
<organism evidence="3 7">
    <name type="scientific">Varibaculum cambriense</name>
    <dbReference type="NCBI Taxonomy" id="184870"/>
    <lineage>
        <taxon>Bacteria</taxon>
        <taxon>Bacillati</taxon>
        <taxon>Actinomycetota</taxon>
        <taxon>Actinomycetes</taxon>
        <taxon>Actinomycetales</taxon>
        <taxon>Actinomycetaceae</taxon>
        <taxon>Varibaculum</taxon>
    </lineage>
</organism>
<dbReference type="Proteomes" id="UP001200537">
    <property type="component" value="Unassembled WGS sequence"/>
</dbReference>
<proteinExistence type="inferred from homology"/>
<dbReference type="Proteomes" id="UP000243201">
    <property type="component" value="Unassembled WGS sequence"/>
</dbReference>
<dbReference type="GO" id="GO:0045893">
    <property type="term" value="P:positive regulation of DNA-templated transcription"/>
    <property type="evidence" value="ECO:0007669"/>
    <property type="project" value="UniProtKB-UniRule"/>
</dbReference>